<evidence type="ECO:0000256" key="1">
    <source>
        <dbReference type="SAM" id="Phobius"/>
    </source>
</evidence>
<feature type="transmembrane region" description="Helical" evidence="1">
    <location>
        <begin position="48"/>
        <end position="72"/>
    </location>
</feature>
<sequence>MSEDKDYPAEETLEFEHEGEIYDNENPMPPADLRWVRGPQPRTTPYNIVNSIIFLGKVVVGVALLLIFGLLLG</sequence>
<organism evidence="2">
    <name type="scientific">marine metagenome</name>
    <dbReference type="NCBI Taxonomy" id="408172"/>
    <lineage>
        <taxon>unclassified sequences</taxon>
        <taxon>metagenomes</taxon>
        <taxon>ecological metagenomes</taxon>
    </lineage>
</organism>
<dbReference type="EMBL" id="UINC01109035">
    <property type="protein sequence ID" value="SVC75587.1"/>
    <property type="molecule type" value="Genomic_DNA"/>
</dbReference>
<proteinExistence type="predicted"/>
<gene>
    <name evidence="2" type="ORF">METZ01_LOCUS328441</name>
</gene>
<reference evidence="2" key="1">
    <citation type="submission" date="2018-05" db="EMBL/GenBank/DDBJ databases">
        <authorList>
            <person name="Lanie J.A."/>
            <person name="Ng W.-L."/>
            <person name="Kazmierczak K.M."/>
            <person name="Andrzejewski T.M."/>
            <person name="Davidsen T.M."/>
            <person name="Wayne K.J."/>
            <person name="Tettelin H."/>
            <person name="Glass J.I."/>
            <person name="Rusch D."/>
            <person name="Podicherti R."/>
            <person name="Tsui H.-C.T."/>
            <person name="Winkler M.E."/>
        </authorList>
    </citation>
    <scope>NUCLEOTIDE SEQUENCE</scope>
</reference>
<name>A0A382PRU5_9ZZZZ</name>
<keyword evidence="1" id="KW-0472">Membrane</keyword>
<keyword evidence="1" id="KW-1133">Transmembrane helix</keyword>
<protein>
    <submittedName>
        <fullName evidence="2">Uncharacterized protein</fullName>
    </submittedName>
</protein>
<keyword evidence="1" id="KW-0812">Transmembrane</keyword>
<evidence type="ECO:0000313" key="2">
    <source>
        <dbReference type="EMBL" id="SVC75587.1"/>
    </source>
</evidence>
<accession>A0A382PRU5</accession>
<dbReference type="AlphaFoldDB" id="A0A382PRU5"/>